<feature type="compositionally biased region" description="Basic residues" evidence="1">
    <location>
        <begin position="77"/>
        <end position="87"/>
    </location>
</feature>
<reference evidence="2 3" key="1">
    <citation type="journal article" date="2013" name="Curr. Biol.">
        <title>The Genome of the Foraminiferan Reticulomyxa filosa.</title>
        <authorList>
            <person name="Glockner G."/>
            <person name="Hulsmann N."/>
            <person name="Schleicher M."/>
            <person name="Noegel A.A."/>
            <person name="Eichinger L."/>
            <person name="Gallinger C."/>
            <person name="Pawlowski J."/>
            <person name="Sierra R."/>
            <person name="Euteneuer U."/>
            <person name="Pillet L."/>
            <person name="Moustafa A."/>
            <person name="Platzer M."/>
            <person name="Groth M."/>
            <person name="Szafranski K."/>
            <person name="Schliwa M."/>
        </authorList>
    </citation>
    <scope>NUCLEOTIDE SEQUENCE [LARGE SCALE GENOMIC DNA]</scope>
</reference>
<organism evidence="2 3">
    <name type="scientific">Reticulomyxa filosa</name>
    <dbReference type="NCBI Taxonomy" id="46433"/>
    <lineage>
        <taxon>Eukaryota</taxon>
        <taxon>Sar</taxon>
        <taxon>Rhizaria</taxon>
        <taxon>Retaria</taxon>
        <taxon>Foraminifera</taxon>
        <taxon>Monothalamids</taxon>
        <taxon>Reticulomyxidae</taxon>
        <taxon>Reticulomyxa</taxon>
    </lineage>
</organism>
<name>X6LDH8_RETFI</name>
<comment type="caution">
    <text evidence="2">The sequence shown here is derived from an EMBL/GenBank/DDBJ whole genome shotgun (WGS) entry which is preliminary data.</text>
</comment>
<dbReference type="AlphaFoldDB" id="X6LDH8"/>
<dbReference type="EMBL" id="ASPP01043451">
    <property type="protein sequence ID" value="ETN99608.1"/>
    <property type="molecule type" value="Genomic_DNA"/>
</dbReference>
<gene>
    <name evidence="2" type="ORF">RFI_37862</name>
</gene>
<evidence type="ECO:0000313" key="2">
    <source>
        <dbReference type="EMBL" id="ETN99608.1"/>
    </source>
</evidence>
<evidence type="ECO:0000256" key="1">
    <source>
        <dbReference type="SAM" id="MobiDB-lite"/>
    </source>
</evidence>
<sequence>MMSSTTTMTNTSELSPMAIPGLPKRPSVEMKQGGEEGGVIDHIPSQSQDKRQKGTEMSFPSSSSSSSSSSLYPNGILKKKKKFTHVR</sequence>
<protein>
    <submittedName>
        <fullName evidence="2">Uncharacterized protein</fullName>
    </submittedName>
</protein>
<dbReference type="Proteomes" id="UP000023152">
    <property type="component" value="Unassembled WGS sequence"/>
</dbReference>
<keyword evidence="3" id="KW-1185">Reference proteome</keyword>
<feature type="compositionally biased region" description="Low complexity" evidence="1">
    <location>
        <begin position="61"/>
        <end position="70"/>
    </location>
</feature>
<feature type="compositionally biased region" description="Low complexity" evidence="1">
    <location>
        <begin position="1"/>
        <end position="12"/>
    </location>
</feature>
<accession>X6LDH8</accession>
<proteinExistence type="predicted"/>
<feature type="region of interest" description="Disordered" evidence="1">
    <location>
        <begin position="1"/>
        <end position="87"/>
    </location>
</feature>
<evidence type="ECO:0000313" key="3">
    <source>
        <dbReference type="Proteomes" id="UP000023152"/>
    </source>
</evidence>